<dbReference type="EnsemblBacteria" id="ABK77814">
    <property type="protein sequence ID" value="ABK77814"/>
    <property type="gene ID" value="CENSYa_1190"/>
</dbReference>
<dbReference type="EMBL" id="DP000238">
    <property type="protein sequence ID" value="ABK77814.1"/>
    <property type="molecule type" value="Genomic_DNA"/>
</dbReference>
<dbReference type="EMBL" id="DP000238">
    <property type="protein sequence ID" value="ABK77812.1"/>
    <property type="molecule type" value="Genomic_DNA"/>
</dbReference>
<evidence type="ECO:0000313" key="2">
    <source>
        <dbReference type="EMBL" id="ABK77814.1"/>
    </source>
</evidence>
<name>A0RWU5_CENSY</name>
<sequence>MNMCNCSHGNLQFLDSYLGSSLNIRNVLAELLDFYGHAFFCHSIEHGTYNVCALFIYKT</sequence>
<dbReference type="Proteomes" id="UP000000758">
    <property type="component" value="Chromosome"/>
</dbReference>
<proteinExistence type="predicted"/>
<dbReference type="STRING" id="414004.CENSYa_1188"/>
<keyword evidence="3" id="KW-1185">Reference proteome</keyword>
<gene>
    <name evidence="1" type="ordered locus">CENSYa_1188</name>
    <name evidence="2" type="ordered locus">CENSYa_1190</name>
</gene>
<reference evidence="1 3" key="1">
    <citation type="journal article" date="2006" name="Proc. Natl. Acad. Sci. U.S.A.">
        <title>Genomic analysis of the uncultivated marine crenarchaeote Cenarchaeum symbiosum.</title>
        <authorList>
            <person name="Hallam S.J."/>
            <person name="Konstantinidis K.T."/>
            <person name="Putnam N."/>
            <person name="Schleper C."/>
            <person name="Watanabe Y."/>
            <person name="Sugahara J."/>
            <person name="Preston C."/>
            <person name="de la Torre J."/>
            <person name="Richardson P.M."/>
            <person name="DeLong E.F."/>
        </authorList>
    </citation>
    <scope>NUCLEOTIDE SEQUENCE [LARGE SCALE GENOMIC DNA]</scope>
    <source>
        <strain evidence="3">A</strain>
    </source>
</reference>
<dbReference type="AlphaFoldDB" id="A0RWU5"/>
<evidence type="ECO:0000313" key="1">
    <source>
        <dbReference type="EMBL" id="ABK77812.1"/>
    </source>
</evidence>
<protein>
    <submittedName>
        <fullName evidence="1">Uncharacterized protein</fullName>
    </submittedName>
</protein>
<dbReference type="HOGENOM" id="CLU_2949108_0_0_2"/>
<organism evidence="1 3">
    <name type="scientific">Cenarchaeum symbiosum (strain A)</name>
    <dbReference type="NCBI Taxonomy" id="414004"/>
    <lineage>
        <taxon>Archaea</taxon>
        <taxon>Nitrososphaerota</taxon>
        <taxon>Candidatus Cenarchaeales</taxon>
        <taxon>Candidatus Cenarchaeaceae</taxon>
        <taxon>Candidatus Cenarchaeum</taxon>
    </lineage>
</organism>
<accession>A0RWU5</accession>
<dbReference type="EnsemblBacteria" id="ABK77812">
    <property type="protein sequence ID" value="ABK77812"/>
    <property type="gene ID" value="CENSYa_1188"/>
</dbReference>
<reference evidence="1" key="2">
    <citation type="submission" date="2006-10" db="EMBL/GenBank/DDBJ databases">
        <authorList>
            <person name="Copeland A."/>
            <person name="Lucas S."/>
            <person name="Barry K."/>
            <person name="Detter J.C."/>
            <person name="Hammon N."/>
            <person name="Dalin E."/>
            <person name="Tice H."/>
            <person name="Pitluck S."/>
            <person name="Richardson P."/>
        </authorList>
    </citation>
    <scope>NUCLEOTIDE SEQUENCE</scope>
</reference>
<evidence type="ECO:0000313" key="3">
    <source>
        <dbReference type="Proteomes" id="UP000000758"/>
    </source>
</evidence>
<dbReference type="KEGG" id="csy:CENSYa_1190"/>
<dbReference type="KEGG" id="csy:CENSYa_1188"/>